<proteinExistence type="predicted"/>
<evidence type="ECO:0000256" key="1">
    <source>
        <dbReference type="SAM" id="Phobius"/>
    </source>
</evidence>
<dbReference type="STRING" id="419665.Maeo_1337"/>
<dbReference type="Gene3D" id="2.60.40.10">
    <property type="entry name" value="Immunoglobulins"/>
    <property type="match status" value="1"/>
</dbReference>
<dbReference type="Proteomes" id="UP000001106">
    <property type="component" value="Chromosome"/>
</dbReference>
<protein>
    <recommendedName>
        <fullName evidence="4">S-layer domain-like protein</fullName>
    </recommendedName>
</protein>
<dbReference type="RefSeq" id="WP_011974045.1">
    <property type="nucleotide sequence ID" value="NC_009635.1"/>
</dbReference>
<dbReference type="InterPro" id="IPR013783">
    <property type="entry name" value="Ig-like_fold"/>
</dbReference>
<evidence type="ECO:0000313" key="3">
    <source>
        <dbReference type="Proteomes" id="UP000001106"/>
    </source>
</evidence>
<accession>A6UWP1</accession>
<dbReference type="AlphaFoldDB" id="A6UWP1"/>
<organism evidence="2 3">
    <name type="scientific">Methanococcus aeolicus (strain ATCC BAA-1280 / DSM 17508 / OCM 812 / Nankai-3)</name>
    <dbReference type="NCBI Taxonomy" id="419665"/>
    <lineage>
        <taxon>Archaea</taxon>
        <taxon>Methanobacteriati</taxon>
        <taxon>Methanobacteriota</taxon>
        <taxon>Methanomada group</taxon>
        <taxon>Methanococci</taxon>
        <taxon>Methanococcales</taxon>
        <taxon>Methanococcaceae</taxon>
        <taxon>Methanococcus</taxon>
    </lineage>
</organism>
<reference evidence="2" key="1">
    <citation type="submission" date="2007-06" db="EMBL/GenBank/DDBJ databases">
        <title>Complete sequence of Methanococcus aeolicus Nankai-3.</title>
        <authorList>
            <consortium name="US DOE Joint Genome Institute"/>
            <person name="Copeland A."/>
            <person name="Lucas S."/>
            <person name="Lapidus A."/>
            <person name="Barry K."/>
            <person name="Glavina del Rio T."/>
            <person name="Dalin E."/>
            <person name="Tice H."/>
            <person name="Pitluck S."/>
            <person name="Chain P."/>
            <person name="Malfatti S."/>
            <person name="Shin M."/>
            <person name="Vergez L."/>
            <person name="Schmutz J."/>
            <person name="Larimer F."/>
            <person name="Land M."/>
            <person name="Hauser L."/>
            <person name="Kyrpides N."/>
            <person name="Lykidis A."/>
            <person name="Sieprawska-Lupa M."/>
            <person name="Whitman W.B."/>
            <person name="Richardson P."/>
        </authorList>
    </citation>
    <scope>NUCLEOTIDE SEQUENCE [LARGE SCALE GENOMIC DNA]</scope>
    <source>
        <strain evidence="2">Nankai-3</strain>
    </source>
</reference>
<dbReference type="GeneID" id="5327361"/>
<feature type="transmembrane region" description="Helical" evidence="1">
    <location>
        <begin position="394"/>
        <end position="413"/>
    </location>
</feature>
<name>A6UWP1_META3</name>
<evidence type="ECO:0008006" key="4">
    <source>
        <dbReference type="Google" id="ProtNLM"/>
    </source>
</evidence>
<dbReference type="PANTHER" id="PTHR35902">
    <property type="entry name" value="S-LAYER DOMAIN-LIKE PROTEIN-RELATED"/>
    <property type="match status" value="1"/>
</dbReference>
<evidence type="ECO:0000313" key="2">
    <source>
        <dbReference type="EMBL" id="ABR56913.1"/>
    </source>
</evidence>
<keyword evidence="3" id="KW-1185">Reference proteome</keyword>
<gene>
    <name evidence="2" type="ordered locus">Maeo_1337</name>
</gene>
<keyword evidence="1" id="KW-0472">Membrane</keyword>
<keyword evidence="1" id="KW-1133">Transmembrane helix</keyword>
<keyword evidence="1" id="KW-0812">Transmembrane</keyword>
<dbReference type="EMBL" id="CP000743">
    <property type="protein sequence ID" value="ABR56913.1"/>
    <property type="molecule type" value="Genomic_DNA"/>
</dbReference>
<dbReference type="eggNOG" id="arCOG02080">
    <property type="taxonomic scope" value="Archaea"/>
</dbReference>
<dbReference type="KEGG" id="mae:Maeo_1337"/>
<dbReference type="PANTHER" id="PTHR35902:SF3">
    <property type="entry name" value="NPCBM-ASSOCIATED, NEW3 DOMAIN OF ALPHA-GALACTOSIDASE"/>
    <property type="match status" value="1"/>
</dbReference>
<sequence>MKYIINKNSKRTKNNKYNFFGVVLGVISLILLIMPVSAMQIDSPQYRVDKLTPDETYPQIIHPGDTVDIWFKITNDDDDNVKDVKITVSPNYPFELKQVNPIEGTAEISHLNGGESDNAYFKFHINDNTQSGTYRINVNLMATKYKKEDGEIVESQINFTKIYYINIYSVAKFELNSNKDTISSPDANDIQLYIKNKGNGNAKAVVVNFRGSDNVNIVGPTTFYLNSINSKINKVISTQLYVTPKAEDKVYPITASISWVGEDGAPYNSTIPINIKVIKTIPNNTVLLYVDSYKYNPQGSEITIGVANRGATTVKHCILKIDGIKELNNNYIKYIGDLEEDDYDTVTFDVNVHPNESIPITVELRYFDNYNNEYIISKTHAVTFEEELKEQSEVYYAIIIILLVTILLAYYLYKRNKRKKLEKGFEEE</sequence>
<dbReference type="HOGENOM" id="CLU_036466_0_0_2"/>